<dbReference type="Pfam" id="PF04542">
    <property type="entry name" value="Sigma70_r2"/>
    <property type="match status" value="1"/>
</dbReference>
<dbReference type="Gene3D" id="1.10.1740.10">
    <property type="match status" value="1"/>
</dbReference>
<dbReference type="InterPro" id="IPR007627">
    <property type="entry name" value="RNA_pol_sigma70_r2"/>
</dbReference>
<organism evidence="6 7">
    <name type="scientific">Luteolibacter ambystomatis</name>
    <dbReference type="NCBI Taxonomy" id="2824561"/>
    <lineage>
        <taxon>Bacteria</taxon>
        <taxon>Pseudomonadati</taxon>
        <taxon>Verrucomicrobiota</taxon>
        <taxon>Verrucomicrobiia</taxon>
        <taxon>Verrucomicrobiales</taxon>
        <taxon>Verrucomicrobiaceae</taxon>
        <taxon>Luteolibacter</taxon>
    </lineage>
</organism>
<proteinExistence type="inferred from homology"/>
<dbReference type="PANTHER" id="PTHR43133">
    <property type="entry name" value="RNA POLYMERASE ECF-TYPE SIGMA FACTO"/>
    <property type="match status" value="1"/>
</dbReference>
<dbReference type="InterPro" id="IPR039425">
    <property type="entry name" value="RNA_pol_sigma-70-like"/>
</dbReference>
<evidence type="ECO:0000259" key="5">
    <source>
        <dbReference type="Pfam" id="PF04542"/>
    </source>
</evidence>
<reference evidence="6" key="1">
    <citation type="submission" date="2021-04" db="EMBL/GenBank/DDBJ databases">
        <title>Luteolibacter sp. 32A isolated from the skin of an Anderson's salamander (Ambystoma andersonii).</title>
        <authorList>
            <person name="Spergser J."/>
            <person name="Busse H.-J."/>
        </authorList>
    </citation>
    <scope>NUCLEOTIDE SEQUENCE</scope>
    <source>
        <strain evidence="6">32A</strain>
    </source>
</reference>
<dbReference type="KEGG" id="lamb:KBB96_01150"/>
<keyword evidence="3" id="KW-0731">Sigma factor</keyword>
<dbReference type="InterPro" id="IPR013325">
    <property type="entry name" value="RNA_pol_sigma_r2"/>
</dbReference>
<dbReference type="RefSeq" id="WP_211631653.1">
    <property type="nucleotide sequence ID" value="NZ_CP073100.1"/>
</dbReference>
<keyword evidence="2" id="KW-0805">Transcription regulation</keyword>
<dbReference type="InterPro" id="IPR036388">
    <property type="entry name" value="WH-like_DNA-bd_sf"/>
</dbReference>
<dbReference type="InterPro" id="IPR014284">
    <property type="entry name" value="RNA_pol_sigma-70_dom"/>
</dbReference>
<comment type="similarity">
    <text evidence="1">Belongs to the sigma-70 factor family. ECF subfamily.</text>
</comment>
<dbReference type="Proteomes" id="UP000676169">
    <property type="component" value="Chromosome"/>
</dbReference>
<evidence type="ECO:0000256" key="4">
    <source>
        <dbReference type="ARBA" id="ARBA00023163"/>
    </source>
</evidence>
<dbReference type="GO" id="GO:0016987">
    <property type="term" value="F:sigma factor activity"/>
    <property type="evidence" value="ECO:0007669"/>
    <property type="project" value="UniProtKB-KW"/>
</dbReference>
<dbReference type="AlphaFoldDB" id="A0A975G8W6"/>
<accession>A0A975G8W6</accession>
<dbReference type="SUPFAM" id="SSF88659">
    <property type="entry name" value="Sigma3 and sigma4 domains of RNA polymerase sigma factors"/>
    <property type="match status" value="1"/>
</dbReference>
<keyword evidence="4" id="KW-0804">Transcription</keyword>
<dbReference type="Gene3D" id="1.10.10.10">
    <property type="entry name" value="Winged helix-like DNA-binding domain superfamily/Winged helix DNA-binding domain"/>
    <property type="match status" value="1"/>
</dbReference>
<gene>
    <name evidence="6" type="ORF">KBB96_01150</name>
</gene>
<dbReference type="InterPro" id="IPR013324">
    <property type="entry name" value="RNA_pol_sigma_r3/r4-like"/>
</dbReference>
<name>A0A975G8W6_9BACT</name>
<dbReference type="NCBIfam" id="TIGR02937">
    <property type="entry name" value="sigma70-ECF"/>
    <property type="match status" value="1"/>
</dbReference>
<dbReference type="PANTHER" id="PTHR43133:SF51">
    <property type="entry name" value="RNA POLYMERASE SIGMA FACTOR"/>
    <property type="match status" value="1"/>
</dbReference>
<dbReference type="SUPFAM" id="SSF88946">
    <property type="entry name" value="Sigma2 domain of RNA polymerase sigma factors"/>
    <property type="match status" value="1"/>
</dbReference>
<keyword evidence="7" id="KW-1185">Reference proteome</keyword>
<evidence type="ECO:0000256" key="2">
    <source>
        <dbReference type="ARBA" id="ARBA00023015"/>
    </source>
</evidence>
<dbReference type="EMBL" id="CP073100">
    <property type="protein sequence ID" value="QUE51514.1"/>
    <property type="molecule type" value="Genomic_DNA"/>
</dbReference>
<evidence type="ECO:0000313" key="6">
    <source>
        <dbReference type="EMBL" id="QUE51514.1"/>
    </source>
</evidence>
<dbReference type="GO" id="GO:0006352">
    <property type="term" value="P:DNA-templated transcription initiation"/>
    <property type="evidence" value="ECO:0007669"/>
    <property type="project" value="InterPro"/>
</dbReference>
<dbReference type="NCBIfam" id="TIGR02989">
    <property type="entry name" value="Sig-70_gvs1"/>
    <property type="match status" value="1"/>
</dbReference>
<evidence type="ECO:0000256" key="1">
    <source>
        <dbReference type="ARBA" id="ARBA00010641"/>
    </source>
</evidence>
<protein>
    <submittedName>
        <fullName evidence="6">Sigma-70 family RNA polymerase sigma factor</fullName>
    </submittedName>
</protein>
<dbReference type="InterPro" id="IPR014331">
    <property type="entry name" value="RNA_pol_sigma70_ECF_RHOBA"/>
</dbReference>
<evidence type="ECO:0000313" key="7">
    <source>
        <dbReference type="Proteomes" id="UP000676169"/>
    </source>
</evidence>
<evidence type="ECO:0000256" key="3">
    <source>
        <dbReference type="ARBA" id="ARBA00023082"/>
    </source>
</evidence>
<sequence>MRFRKSDEFDPPSEFIREITMAQPAIAAYVRALLPGYPDYMDILQEVNITLWQKRGNFRDGTHFKAWAFQVARFHVMHVRRKLAVDNKRRMFSEEFTEWLAEAANHVDESLDQKLTTLQDCLGQLRPKDRELLSIRYSRRGSIENYARQHQRNAGTVRATLRRLREILLRCVQDKLPPHDHPA</sequence>
<feature type="domain" description="RNA polymerase sigma-70 region 2" evidence="5">
    <location>
        <begin position="22"/>
        <end position="82"/>
    </location>
</feature>